<keyword evidence="6 9" id="KW-0067">ATP-binding</keyword>
<dbReference type="EC" id="2.7.11.1" evidence="1"/>
<dbReference type="InterPro" id="IPR050236">
    <property type="entry name" value="Ser_Thr_kinase_AGC"/>
</dbReference>
<dbReference type="Gene3D" id="1.10.510.10">
    <property type="entry name" value="Transferase(Phosphotransferase) domain 1"/>
    <property type="match status" value="3"/>
</dbReference>
<dbReference type="PROSITE" id="PS00108">
    <property type="entry name" value="PROTEIN_KINASE_ST"/>
    <property type="match status" value="1"/>
</dbReference>
<keyword evidence="5" id="KW-0418">Kinase</keyword>
<dbReference type="SMART" id="SM00220">
    <property type="entry name" value="S_TKc"/>
    <property type="match status" value="1"/>
</dbReference>
<dbReference type="InterPro" id="IPR000961">
    <property type="entry name" value="AGC-kinase_C"/>
</dbReference>
<dbReference type="SMART" id="SM00133">
    <property type="entry name" value="S_TK_X"/>
    <property type="match status" value="1"/>
</dbReference>
<feature type="domain" description="Protein kinase" evidence="11">
    <location>
        <begin position="345"/>
        <end position="665"/>
    </location>
</feature>
<dbReference type="OrthoDB" id="3638488at2759"/>
<feature type="binding site" evidence="9">
    <location>
        <position position="379"/>
    </location>
    <ligand>
        <name>ATP</name>
        <dbReference type="ChEBI" id="CHEBI:30616"/>
    </ligand>
</feature>
<name>G2RE12_THETT</name>
<feature type="compositionally biased region" description="Polar residues" evidence="10">
    <location>
        <begin position="28"/>
        <end position="41"/>
    </location>
</feature>
<evidence type="ECO:0000259" key="11">
    <source>
        <dbReference type="PROSITE" id="PS50011"/>
    </source>
</evidence>
<dbReference type="GeneID" id="11519665"/>
<feature type="compositionally biased region" description="Gly residues" evidence="10">
    <location>
        <begin position="1058"/>
        <end position="1069"/>
    </location>
</feature>
<gene>
    <name evidence="13" type="ORF">THITE_2097024</name>
</gene>
<accession>G2RE12</accession>
<keyword evidence="4 9" id="KW-0547">Nucleotide-binding</keyword>
<evidence type="ECO:0000256" key="5">
    <source>
        <dbReference type="ARBA" id="ARBA00022777"/>
    </source>
</evidence>
<dbReference type="KEGG" id="ttt:THITE_2097024"/>
<dbReference type="PANTHER" id="PTHR24356:SF400">
    <property type="entry name" value="SERINE_THREONINE-PROTEIN KINASE CBK1"/>
    <property type="match status" value="1"/>
</dbReference>
<keyword evidence="2" id="KW-0723">Serine/threonine-protein kinase</keyword>
<feature type="region of interest" description="Disordered" evidence="10">
    <location>
        <begin position="1"/>
        <end position="43"/>
    </location>
</feature>
<dbReference type="AlphaFoldDB" id="G2RE12"/>
<feature type="compositionally biased region" description="Acidic residues" evidence="10">
    <location>
        <begin position="1006"/>
        <end position="1033"/>
    </location>
</feature>
<evidence type="ECO:0000259" key="12">
    <source>
        <dbReference type="PROSITE" id="PS51285"/>
    </source>
</evidence>
<feature type="compositionally biased region" description="Gly residues" evidence="10">
    <location>
        <begin position="1036"/>
        <end position="1050"/>
    </location>
</feature>
<dbReference type="RefSeq" id="XP_003656375.1">
    <property type="nucleotide sequence ID" value="XM_003656327.1"/>
</dbReference>
<dbReference type="PROSITE" id="PS51285">
    <property type="entry name" value="AGC_KINASE_CTER"/>
    <property type="match status" value="1"/>
</dbReference>
<dbReference type="PROSITE" id="PS50011">
    <property type="entry name" value="PROTEIN_KINASE_DOM"/>
    <property type="match status" value="1"/>
</dbReference>
<dbReference type="PROSITE" id="PS00107">
    <property type="entry name" value="PROTEIN_KINASE_ATP"/>
    <property type="match status" value="1"/>
</dbReference>
<evidence type="ECO:0000256" key="9">
    <source>
        <dbReference type="PROSITE-ProRule" id="PRU10141"/>
    </source>
</evidence>
<dbReference type="Proteomes" id="UP000008181">
    <property type="component" value="Chromosome 5"/>
</dbReference>
<dbReference type="InterPro" id="IPR011009">
    <property type="entry name" value="Kinase-like_dom_sf"/>
</dbReference>
<keyword evidence="3" id="KW-0808">Transferase</keyword>
<feature type="region of interest" description="Disordered" evidence="10">
    <location>
        <begin position="944"/>
        <end position="978"/>
    </location>
</feature>
<reference evidence="13 14" key="1">
    <citation type="journal article" date="2011" name="Nat. Biotechnol.">
        <title>Comparative genomic analysis of the thermophilic biomass-degrading fungi Myceliophthora thermophila and Thielavia terrestris.</title>
        <authorList>
            <person name="Berka R.M."/>
            <person name="Grigoriev I.V."/>
            <person name="Otillar R."/>
            <person name="Salamov A."/>
            <person name="Grimwood J."/>
            <person name="Reid I."/>
            <person name="Ishmael N."/>
            <person name="John T."/>
            <person name="Darmond C."/>
            <person name="Moisan M.-C."/>
            <person name="Henrissat B."/>
            <person name="Coutinho P.M."/>
            <person name="Lombard V."/>
            <person name="Natvig D.O."/>
            <person name="Lindquist E."/>
            <person name="Schmutz J."/>
            <person name="Lucas S."/>
            <person name="Harris P."/>
            <person name="Powlowski J."/>
            <person name="Bellemare A."/>
            <person name="Taylor D."/>
            <person name="Butler G."/>
            <person name="de Vries R.P."/>
            <person name="Allijn I.E."/>
            <person name="van den Brink J."/>
            <person name="Ushinsky S."/>
            <person name="Storms R."/>
            <person name="Powell A.J."/>
            <person name="Paulsen I.T."/>
            <person name="Elbourne L.D.H."/>
            <person name="Baker S.E."/>
            <person name="Magnuson J."/>
            <person name="LaBoissiere S."/>
            <person name="Clutterbuck A.J."/>
            <person name="Martinez D."/>
            <person name="Wogulis M."/>
            <person name="de Leon A.L."/>
            <person name="Rey M.W."/>
            <person name="Tsang A."/>
        </authorList>
    </citation>
    <scope>NUCLEOTIDE SEQUENCE [LARGE SCALE GENOMIC DNA]</scope>
    <source>
        <strain evidence="14">ATCC 38088 / NRRL 8126</strain>
    </source>
</reference>
<comment type="catalytic activity">
    <reaction evidence="7">
        <text>L-threonyl-[protein] + ATP = O-phospho-L-threonyl-[protein] + ADP + H(+)</text>
        <dbReference type="Rhea" id="RHEA:46608"/>
        <dbReference type="Rhea" id="RHEA-COMP:11060"/>
        <dbReference type="Rhea" id="RHEA-COMP:11605"/>
        <dbReference type="ChEBI" id="CHEBI:15378"/>
        <dbReference type="ChEBI" id="CHEBI:30013"/>
        <dbReference type="ChEBI" id="CHEBI:30616"/>
        <dbReference type="ChEBI" id="CHEBI:61977"/>
        <dbReference type="ChEBI" id="CHEBI:456216"/>
        <dbReference type="EC" id="2.7.11.1"/>
    </reaction>
</comment>
<evidence type="ECO:0000256" key="10">
    <source>
        <dbReference type="SAM" id="MobiDB-lite"/>
    </source>
</evidence>
<sequence>MNSHPVRHRSQTGVSSSGPERTVDGVSGNRTIPPSKSSSVLSAKLRRHGVKVVSALKSLTNSSYEQPVVTEQLSPVSGGYRTKSAFALGMHKMSNAIFRSPPQPTVVRRASPKGRPSLKETFQVAGVLLPSPPASRLAHSTSSNISCNKASSSQGSCAKATLDTTTISPRESTFKDGDLNAIGGRGRGVEPKLSAQRARRGPGSQPTVIPPRPPGNFDNGNGNDNNQLVTIQEMPLNHCRPSIATVERAAAAKICLETRFNELLSPGPSPRQMRQQMLETDLFNRARRRGTPLSADEVLAARARFAQRESQHLRRLRVMKARGLRALGGASAAAAPQDGSRVMDYETVKVLGKGSFGVVRLVRHRRRPGRVYAMKVIKKSKMLRSSQEGHLRAERDILVASEGSRWIVPLVASFQDLSNLYLVMEYMPGGDFLSLLIRENTLHESVARFYIAEIVLCVEAAHSLKCIHRDIKPDNFLISASGHLKISDFGLAFDGHWSHDTTYYSSHRLETESRCAEATKKRPSGITIGIERHGKKDMHDGEPLLNWRNRCGNRKSARSIVGTSQYMAPEVIEGRRYDARCDWWSVGVILFECIYGHTPFLAEEGRHKTKENILRHHETFGFPSRPSVSRRCQHLILSLITDMEYRLCSERYRMKDRVTSSSPSFCRSSRGVGASTRCCGPRDFAGRYVFPYDAEDIKAHKWFRNVPWERLHEVTPPFVPKLRSVDDTQYFDDGESVSDASESQQEIEEPCGNGHDGAAERPQGPQLPSFSPLCSIQEGIDWPPALYPSSPAAGQNRNTQTHPHRNLIHDLRDPASSTKDHQYSIPPPLPSLESPVAAAAPPFAVAFNNNNNNSPNPFPSPLPPPTKEQLTFLRPLRRTLQEFALAAIATPAPPPPPHDGAAASTCRQHTIEQYLARLPGATDAERARLREFVRRFRPTAAAAAAAATTPAGAGAAGAARADQQRRNKRPRDRLLRDAATRGVAMEVRKRTAFLGYEWQRMGLGEEDEDEYEVVDEQQQQEEEEEHRDQDWEEVGGRGPGLDGEGGGGGGGEKENGNGYAGGGGAGWGTAGRAVPPYEAGNGQPGPVLHQPRETAYQGWSHDVAPMRAM</sequence>
<dbReference type="GO" id="GO:0035556">
    <property type="term" value="P:intracellular signal transduction"/>
    <property type="evidence" value="ECO:0007669"/>
    <property type="project" value="TreeGrafter"/>
</dbReference>
<dbReference type="InterPro" id="IPR000719">
    <property type="entry name" value="Prot_kinase_dom"/>
</dbReference>
<dbReference type="HOGENOM" id="CLU_000288_19_1_1"/>
<dbReference type="SUPFAM" id="SSF56112">
    <property type="entry name" value="Protein kinase-like (PK-like)"/>
    <property type="match status" value="1"/>
</dbReference>
<feature type="region of interest" description="Disordered" evidence="10">
    <location>
        <begin position="729"/>
        <end position="774"/>
    </location>
</feature>
<proteinExistence type="predicted"/>
<evidence type="ECO:0000256" key="7">
    <source>
        <dbReference type="ARBA" id="ARBA00047899"/>
    </source>
</evidence>
<dbReference type="Gene3D" id="3.30.200.20">
    <property type="entry name" value="Phosphorylase Kinase, domain 1"/>
    <property type="match status" value="2"/>
</dbReference>
<dbReference type="InterPro" id="IPR008271">
    <property type="entry name" value="Ser/Thr_kinase_AS"/>
</dbReference>
<keyword evidence="14" id="KW-1185">Reference proteome</keyword>
<dbReference type="STRING" id="578455.G2RE12"/>
<evidence type="ECO:0000313" key="13">
    <source>
        <dbReference type="EMBL" id="AEO70039.1"/>
    </source>
</evidence>
<organism evidence="13 14">
    <name type="scientific">Thermothielavioides terrestris (strain ATCC 38088 / NRRL 8126)</name>
    <name type="common">Thielavia terrestris</name>
    <dbReference type="NCBI Taxonomy" id="578455"/>
    <lineage>
        <taxon>Eukaryota</taxon>
        <taxon>Fungi</taxon>
        <taxon>Dikarya</taxon>
        <taxon>Ascomycota</taxon>
        <taxon>Pezizomycotina</taxon>
        <taxon>Sordariomycetes</taxon>
        <taxon>Sordariomycetidae</taxon>
        <taxon>Sordariales</taxon>
        <taxon>Chaetomiaceae</taxon>
        <taxon>Thermothielavioides</taxon>
        <taxon>Thermothielavioides terrestris</taxon>
    </lineage>
</organism>
<evidence type="ECO:0000256" key="3">
    <source>
        <dbReference type="ARBA" id="ARBA00022679"/>
    </source>
</evidence>
<feature type="compositionally biased region" description="Basic and acidic residues" evidence="10">
    <location>
        <begin position="810"/>
        <end position="822"/>
    </location>
</feature>
<feature type="domain" description="AGC-kinase C-terminal" evidence="12">
    <location>
        <begin position="704"/>
        <end position="765"/>
    </location>
</feature>
<dbReference type="EMBL" id="CP003013">
    <property type="protein sequence ID" value="AEO70039.1"/>
    <property type="molecule type" value="Genomic_DNA"/>
</dbReference>
<evidence type="ECO:0000256" key="2">
    <source>
        <dbReference type="ARBA" id="ARBA00022527"/>
    </source>
</evidence>
<dbReference type="Pfam" id="PF00069">
    <property type="entry name" value="Pkinase"/>
    <property type="match status" value="2"/>
</dbReference>
<evidence type="ECO:0000256" key="1">
    <source>
        <dbReference type="ARBA" id="ARBA00012513"/>
    </source>
</evidence>
<evidence type="ECO:0000256" key="4">
    <source>
        <dbReference type="ARBA" id="ARBA00022741"/>
    </source>
</evidence>
<feature type="region of interest" description="Disordered" evidence="10">
    <location>
        <begin position="1006"/>
        <end position="1090"/>
    </location>
</feature>
<evidence type="ECO:0000256" key="6">
    <source>
        <dbReference type="ARBA" id="ARBA00022840"/>
    </source>
</evidence>
<feature type="compositionally biased region" description="Basic residues" evidence="10">
    <location>
        <begin position="1"/>
        <end position="10"/>
    </location>
</feature>
<protein>
    <recommendedName>
        <fullName evidence="1">non-specific serine/threonine protein kinase</fullName>
        <ecNumber evidence="1">2.7.11.1</ecNumber>
    </recommendedName>
</protein>
<evidence type="ECO:0000256" key="8">
    <source>
        <dbReference type="ARBA" id="ARBA00048679"/>
    </source>
</evidence>
<dbReference type="InterPro" id="IPR017441">
    <property type="entry name" value="Protein_kinase_ATP_BS"/>
</dbReference>
<feature type="compositionally biased region" description="Low complexity" evidence="10">
    <location>
        <begin position="944"/>
        <end position="961"/>
    </location>
</feature>
<dbReference type="GO" id="GO:0005524">
    <property type="term" value="F:ATP binding"/>
    <property type="evidence" value="ECO:0007669"/>
    <property type="project" value="UniProtKB-UniRule"/>
</dbReference>
<feature type="region of interest" description="Disordered" evidence="10">
    <location>
        <begin position="810"/>
        <end position="832"/>
    </location>
</feature>
<comment type="catalytic activity">
    <reaction evidence="8">
        <text>L-seryl-[protein] + ATP = O-phospho-L-seryl-[protein] + ADP + H(+)</text>
        <dbReference type="Rhea" id="RHEA:17989"/>
        <dbReference type="Rhea" id="RHEA-COMP:9863"/>
        <dbReference type="Rhea" id="RHEA-COMP:11604"/>
        <dbReference type="ChEBI" id="CHEBI:15378"/>
        <dbReference type="ChEBI" id="CHEBI:29999"/>
        <dbReference type="ChEBI" id="CHEBI:30616"/>
        <dbReference type="ChEBI" id="CHEBI:83421"/>
        <dbReference type="ChEBI" id="CHEBI:456216"/>
        <dbReference type="EC" id="2.7.11.1"/>
    </reaction>
</comment>
<dbReference type="GO" id="GO:0004674">
    <property type="term" value="F:protein serine/threonine kinase activity"/>
    <property type="evidence" value="ECO:0007669"/>
    <property type="project" value="UniProtKB-KW"/>
</dbReference>
<dbReference type="PANTHER" id="PTHR24356">
    <property type="entry name" value="SERINE/THREONINE-PROTEIN KINASE"/>
    <property type="match status" value="1"/>
</dbReference>
<evidence type="ECO:0000313" key="14">
    <source>
        <dbReference type="Proteomes" id="UP000008181"/>
    </source>
</evidence>
<feature type="region of interest" description="Disordered" evidence="10">
    <location>
        <begin position="168"/>
        <end position="219"/>
    </location>
</feature>
<dbReference type="eggNOG" id="KOG0605">
    <property type="taxonomic scope" value="Eukaryota"/>
</dbReference>